<dbReference type="PANTHER" id="PTHR33133:SF1">
    <property type="entry name" value="EXPRESSED PROTEIN-RELATED"/>
    <property type="match status" value="1"/>
</dbReference>
<comment type="caution">
    <text evidence="2">The sequence shown here is derived from an EMBL/GenBank/DDBJ whole genome shotgun (WGS) entry which is preliminary data.</text>
</comment>
<reference evidence="2 3" key="1">
    <citation type="journal article" date="2021" name="Hortic Res">
        <title>Chromosome-scale assembly of the Dendrobium chrysotoxum genome enhances the understanding of orchid evolution.</title>
        <authorList>
            <person name="Zhang Y."/>
            <person name="Zhang G.Q."/>
            <person name="Zhang D."/>
            <person name="Liu X.D."/>
            <person name="Xu X.Y."/>
            <person name="Sun W.H."/>
            <person name="Yu X."/>
            <person name="Zhu X."/>
            <person name="Wang Z.W."/>
            <person name="Zhao X."/>
            <person name="Zhong W.Y."/>
            <person name="Chen H."/>
            <person name="Yin W.L."/>
            <person name="Huang T."/>
            <person name="Niu S.C."/>
            <person name="Liu Z.J."/>
        </authorList>
    </citation>
    <scope>NUCLEOTIDE SEQUENCE [LARGE SCALE GENOMIC DNA]</scope>
    <source>
        <strain evidence="2">Lindl</strain>
    </source>
</reference>
<name>A0AAV7HBW3_DENCH</name>
<keyword evidence="1" id="KW-0812">Transmembrane</keyword>
<keyword evidence="3" id="KW-1185">Reference proteome</keyword>
<feature type="transmembrane region" description="Helical" evidence="1">
    <location>
        <begin position="179"/>
        <end position="212"/>
    </location>
</feature>
<evidence type="ECO:0000313" key="2">
    <source>
        <dbReference type="EMBL" id="KAH0464958.1"/>
    </source>
</evidence>
<protein>
    <recommendedName>
        <fullName evidence="4">Transmembrane protein</fullName>
    </recommendedName>
</protein>
<dbReference type="EMBL" id="JAGFBR010000006">
    <property type="protein sequence ID" value="KAH0464958.1"/>
    <property type="molecule type" value="Genomic_DNA"/>
</dbReference>
<dbReference type="Proteomes" id="UP000775213">
    <property type="component" value="Unassembled WGS sequence"/>
</dbReference>
<organism evidence="2 3">
    <name type="scientific">Dendrobium chrysotoxum</name>
    <name type="common">Orchid</name>
    <dbReference type="NCBI Taxonomy" id="161865"/>
    <lineage>
        <taxon>Eukaryota</taxon>
        <taxon>Viridiplantae</taxon>
        <taxon>Streptophyta</taxon>
        <taxon>Embryophyta</taxon>
        <taxon>Tracheophyta</taxon>
        <taxon>Spermatophyta</taxon>
        <taxon>Magnoliopsida</taxon>
        <taxon>Liliopsida</taxon>
        <taxon>Asparagales</taxon>
        <taxon>Orchidaceae</taxon>
        <taxon>Epidendroideae</taxon>
        <taxon>Malaxideae</taxon>
        <taxon>Dendrobiinae</taxon>
        <taxon>Dendrobium</taxon>
    </lineage>
</organism>
<sequence>MDQNSSIAMDSNKLFSIILVLREAIYLPTKNKKLILSSIFLCLFPNSLLLISNYISIYPLLLNFLMKLYLITKEYPTTPQFFDAIIGLRNDAEGFVKVHVFFVIFSYIVSTISMMMIVHSSLLVYSGKQSTLNDVYLRLKSTWVPVFITCIYSSMLYIGYTVVSICLIAVPMLGANGSIVSIVIGGLFAMLGRLLSVYLAMIWMVGVVVSVAEESCFGLEALWRGGEIVKGRRLQGFLIALMLLLADGMFTGGYGFVGAKNATGFILVNVLVLMKMFSYMVYAVFYCECRKEVSYTRVVVGHNEELLP</sequence>
<feature type="transmembrane region" description="Helical" evidence="1">
    <location>
        <begin position="34"/>
        <end position="57"/>
    </location>
</feature>
<proteinExistence type="predicted"/>
<feature type="transmembrane region" description="Helical" evidence="1">
    <location>
        <begin position="233"/>
        <end position="256"/>
    </location>
</feature>
<dbReference type="AlphaFoldDB" id="A0AAV7HBW3"/>
<evidence type="ECO:0000256" key="1">
    <source>
        <dbReference type="SAM" id="Phobius"/>
    </source>
</evidence>
<evidence type="ECO:0000313" key="3">
    <source>
        <dbReference type="Proteomes" id="UP000775213"/>
    </source>
</evidence>
<accession>A0AAV7HBW3</accession>
<keyword evidence="1" id="KW-1133">Transmembrane helix</keyword>
<evidence type="ECO:0008006" key="4">
    <source>
        <dbReference type="Google" id="ProtNLM"/>
    </source>
</evidence>
<keyword evidence="1" id="KW-0472">Membrane</keyword>
<dbReference type="PANTHER" id="PTHR33133">
    <property type="entry name" value="OS08G0107100 PROTEIN-RELATED"/>
    <property type="match status" value="1"/>
</dbReference>
<feature type="transmembrane region" description="Helical" evidence="1">
    <location>
        <begin position="262"/>
        <end position="287"/>
    </location>
</feature>
<feature type="transmembrane region" description="Helical" evidence="1">
    <location>
        <begin position="100"/>
        <end position="125"/>
    </location>
</feature>
<gene>
    <name evidence="2" type="ORF">IEQ34_005061</name>
</gene>
<feature type="transmembrane region" description="Helical" evidence="1">
    <location>
        <begin position="146"/>
        <end position="173"/>
    </location>
</feature>